<reference evidence="2" key="1">
    <citation type="journal article" date="2023" name="Nat. Plants">
        <title>Single-cell RNA sequencing provides a high-resolution roadmap for understanding the multicellular compartmentation of specialized metabolism.</title>
        <authorList>
            <person name="Sun S."/>
            <person name="Shen X."/>
            <person name="Li Y."/>
            <person name="Li Y."/>
            <person name="Wang S."/>
            <person name="Li R."/>
            <person name="Zhang H."/>
            <person name="Shen G."/>
            <person name="Guo B."/>
            <person name="Wei J."/>
            <person name="Xu J."/>
            <person name="St-Pierre B."/>
            <person name="Chen S."/>
            <person name="Sun C."/>
        </authorList>
    </citation>
    <scope>NUCLEOTIDE SEQUENCE [LARGE SCALE GENOMIC DNA]</scope>
</reference>
<gene>
    <name evidence="1" type="ORF">M9H77_13784</name>
</gene>
<protein>
    <submittedName>
        <fullName evidence="1">Uncharacterized protein</fullName>
    </submittedName>
</protein>
<dbReference type="EMBL" id="CM044703">
    <property type="protein sequence ID" value="KAI5673420.1"/>
    <property type="molecule type" value="Genomic_DNA"/>
</dbReference>
<name>A0ACC0BL89_CATRO</name>
<evidence type="ECO:0000313" key="1">
    <source>
        <dbReference type="EMBL" id="KAI5673420.1"/>
    </source>
</evidence>
<accession>A0ACC0BL89</accession>
<evidence type="ECO:0000313" key="2">
    <source>
        <dbReference type="Proteomes" id="UP001060085"/>
    </source>
</evidence>
<keyword evidence="2" id="KW-1185">Reference proteome</keyword>
<proteinExistence type="predicted"/>
<dbReference type="Proteomes" id="UP001060085">
    <property type="component" value="Linkage Group LG03"/>
</dbReference>
<organism evidence="1 2">
    <name type="scientific">Catharanthus roseus</name>
    <name type="common">Madagascar periwinkle</name>
    <name type="synonym">Vinca rosea</name>
    <dbReference type="NCBI Taxonomy" id="4058"/>
    <lineage>
        <taxon>Eukaryota</taxon>
        <taxon>Viridiplantae</taxon>
        <taxon>Streptophyta</taxon>
        <taxon>Embryophyta</taxon>
        <taxon>Tracheophyta</taxon>
        <taxon>Spermatophyta</taxon>
        <taxon>Magnoliopsida</taxon>
        <taxon>eudicotyledons</taxon>
        <taxon>Gunneridae</taxon>
        <taxon>Pentapetalae</taxon>
        <taxon>asterids</taxon>
        <taxon>lamiids</taxon>
        <taxon>Gentianales</taxon>
        <taxon>Apocynaceae</taxon>
        <taxon>Rauvolfioideae</taxon>
        <taxon>Vinceae</taxon>
        <taxon>Catharanthinae</taxon>
        <taxon>Catharanthus</taxon>
    </lineage>
</organism>
<comment type="caution">
    <text evidence="1">The sequence shown here is derived from an EMBL/GenBank/DDBJ whole genome shotgun (WGS) entry which is preliminary data.</text>
</comment>
<sequence length="259" mass="29056">MGSSSPSSSSSSSSIFSSKTEELDPALSSIGFELDEISPHKVTGRLRVTSKCCQPFKVLHGGISALISEALSSMGAHMASGFQRVAGLNLSINHVKSAQLGDLVLAEALPLSVGRTIQVWEVKFWKVNGWCMFLEGKGRILLKKENLDWYCIVKVGFYSCTAVSCGETIKRIKYEDETSFVSNIFPFPRELLQKLAKYFSNACPYILFSVQKFGCLGWSVEDENLKSQWINKPHFYLYCHNLGVFWLCRWVFSENLLFT</sequence>